<dbReference type="InterPro" id="IPR013783">
    <property type="entry name" value="Ig-like_fold"/>
</dbReference>
<dbReference type="CDD" id="cd00603">
    <property type="entry name" value="IPT_PCSR"/>
    <property type="match status" value="6"/>
</dbReference>
<feature type="domain" description="PA14" evidence="3">
    <location>
        <begin position="406"/>
        <end position="552"/>
    </location>
</feature>
<evidence type="ECO:0000313" key="4">
    <source>
        <dbReference type="EMBL" id="RNA13019.1"/>
    </source>
</evidence>
<dbReference type="SUPFAM" id="SSF56988">
    <property type="entry name" value="Anthrax protective antigen"/>
    <property type="match status" value="1"/>
</dbReference>
<evidence type="ECO:0000313" key="5">
    <source>
        <dbReference type="Proteomes" id="UP000276133"/>
    </source>
</evidence>
<dbReference type="SUPFAM" id="SSF81296">
    <property type="entry name" value="E set domains"/>
    <property type="match status" value="10"/>
</dbReference>
<protein>
    <submittedName>
        <fullName evidence="4">Fibrocystin-L-like isoform X3</fullName>
    </submittedName>
</protein>
<dbReference type="InterPro" id="IPR052387">
    <property type="entry name" value="Fibrocystin"/>
</dbReference>
<feature type="chain" id="PRO_5017995005" evidence="2">
    <location>
        <begin position="22"/>
        <end position="1982"/>
    </location>
</feature>
<proteinExistence type="predicted"/>
<keyword evidence="1 2" id="KW-0732">Signal</keyword>
<feature type="non-terminal residue" evidence="4">
    <location>
        <position position="1982"/>
    </location>
</feature>
<dbReference type="InterPro" id="IPR014756">
    <property type="entry name" value="Ig_E-set"/>
</dbReference>
<feature type="signal peptide" evidence="2">
    <location>
        <begin position="1"/>
        <end position="21"/>
    </location>
</feature>
<dbReference type="InterPro" id="IPR037524">
    <property type="entry name" value="PA14/GLEYA"/>
</dbReference>
<dbReference type="Pfam" id="PF01833">
    <property type="entry name" value="TIG"/>
    <property type="match status" value="10"/>
</dbReference>
<dbReference type="PANTHER" id="PTHR46769:SF2">
    <property type="entry name" value="FIBROCYSTIN-L ISOFORM 2 PRECURSOR-RELATED"/>
    <property type="match status" value="1"/>
</dbReference>
<name>A0A3M7QP56_BRAPC</name>
<dbReference type="SMART" id="SM00429">
    <property type="entry name" value="IPT"/>
    <property type="match status" value="8"/>
</dbReference>
<evidence type="ECO:0000259" key="3">
    <source>
        <dbReference type="PROSITE" id="PS51820"/>
    </source>
</evidence>
<dbReference type="Proteomes" id="UP000276133">
    <property type="component" value="Unassembled WGS sequence"/>
</dbReference>
<dbReference type="InterPro" id="IPR002909">
    <property type="entry name" value="IPT_dom"/>
</dbReference>
<reference evidence="4 5" key="1">
    <citation type="journal article" date="2018" name="Sci. Rep.">
        <title>Genomic signatures of local adaptation to the degree of environmental predictability in rotifers.</title>
        <authorList>
            <person name="Franch-Gras L."/>
            <person name="Hahn C."/>
            <person name="Garcia-Roger E.M."/>
            <person name="Carmona M.J."/>
            <person name="Serra M."/>
            <person name="Gomez A."/>
        </authorList>
    </citation>
    <scope>NUCLEOTIDE SEQUENCE [LARGE SCALE GENOMIC DNA]</scope>
    <source>
        <strain evidence="4">HYR1</strain>
    </source>
</reference>
<dbReference type="EMBL" id="REGN01005527">
    <property type="protein sequence ID" value="RNA13019.1"/>
    <property type="molecule type" value="Genomic_DNA"/>
</dbReference>
<comment type="caution">
    <text evidence="4">The sequence shown here is derived from an EMBL/GenBank/DDBJ whole genome shotgun (WGS) entry which is preliminary data.</text>
</comment>
<dbReference type="Gene3D" id="2.60.40.10">
    <property type="entry name" value="Immunoglobulins"/>
    <property type="match status" value="11"/>
</dbReference>
<dbReference type="CDD" id="cd00102">
    <property type="entry name" value="IPT"/>
    <property type="match status" value="1"/>
</dbReference>
<organism evidence="4 5">
    <name type="scientific">Brachionus plicatilis</name>
    <name type="common">Marine rotifer</name>
    <name type="synonym">Brachionus muelleri</name>
    <dbReference type="NCBI Taxonomy" id="10195"/>
    <lineage>
        <taxon>Eukaryota</taxon>
        <taxon>Metazoa</taxon>
        <taxon>Spiralia</taxon>
        <taxon>Gnathifera</taxon>
        <taxon>Rotifera</taxon>
        <taxon>Eurotatoria</taxon>
        <taxon>Monogononta</taxon>
        <taxon>Pseudotrocha</taxon>
        <taxon>Ploima</taxon>
        <taxon>Brachionidae</taxon>
        <taxon>Brachionus</taxon>
    </lineage>
</organism>
<sequence>MKNRNKLLIQLILLELLKCNSKISFQQSCVNIWDADLEDFNTNLCPVSTDIGEFCSFPFTYNSNSYRSCVLNLPGNSEKNPQCVTQSGKIANCIVPTDAVVTQVTTRKSGTPSINGVSLNGGTMLWISGRRFAINSFSVTPSAETSNEVFLTSNTASYPCEIHTDKVTTTQITCYAPALPAGSYLVRVKVRGELVPLYQYENINNADIIASNSNTPSINSISPMSGVPETLITIRGDFKKRTSCYTRDLDECSDDSGSRITRVYFGGQICNLIDPETNDFYEPLTQYQMKCKLSGYEVNVFNGSILVSEQFGRSLTSRDAYLISPDEKFYNFRSFAEITSVTPSLGSDQGGTYLSINGSFFFHEESFPAVIEVGGTSCQVVSFDGNDKLNSMIVCQTSAKPNIQDDQIGGRGISLIKENIFTSNADLETVVPTSNATISVLDKASYTDTSKSDVTVWLKGYFVPSKSSNYKFDLNSNSHAVLFISDDQTSQAKSRLINYDLTDGSNINVKYLEGGKKYYIEAVSSKQGGEVTLSINAIMMDTFLTDSVSNLVSNEIHEIDISSDVTPEEIEITYDPEISTEGTSEIQEIVVNSSFSAPFLLSFDGVVTSVIDFDASPLLIESALNDLPTLGDNYVNVTEIDSQDPNVRILRVIFSPSLGDVPLIEQGATYDSIIVNEIQRGDSNGRHIQLMIENAPTPFFDVQDSQQKIFDAFDQFFGIRCPASILRTSSDVHSSFDFENECTDDTRPVNETAFCGRCAKRTSTLVQNTDSLMTYRYVCFAYLTSTSFSRISIQIESNFENFYSFAYATSIADSKWHYTCVDLQVSGFSSISMTRAILKRVSISSAGNVLIDAVTIRRNVPSGFEDPSLAIKRRLFPSLQIYSSTLNVEKIGNNTISISYRANNCSFNLEPVLIRQQLNSAVASIAKTSDASPPVTGDFSLTWNGLNLNNIPADASEGLLKNYLESLRNLGSVSVQRSKDCAGYKWRIKWTNGGDKPDLGLASSNLAGTNVAVNVNKVQDGGAKFYPLLDDILRSHHSKPQISVSINQITSRCVNDCSFEWSNSVTPQVDSINKNNPSSIIISGSGFDPVVSNNFVLIGQAICYVTSATESQLICEPENGPVGVYNFSVNVLGKGLARMNTIEDFEFRLSATDFNPKSSGIGGGITINITGSGFTSQTQVTIDSRPCKLVSNTYNTLSCTVPSNPAASQDVDVDVVVSESGQSVTLASQFSYQFSNTPTVTNISPQVLSVLGNENITITGTNLPVPLYTIRIGTNRVKVLSSSPTEIRILSPSLNPGFYDLIISAGSLGNVMILNSIQLEYRLYISSIKPNIGSIRGGTLVTIKGDGFSSDCSKNKVSFSIFECDVKSCDINEIKCLTRNAQTNHQITNDGYHNEFGFRYEWDRSYLTVNKSDWVTWTWQPPTTVPGLKFKVEQVQSANSIEPNGFSSGEAVEYGSFKYQFHTPGIYYYWSGFVDINQRILFRGVIEVLDEQNLNKEFEIDLKLNEISATDSCSPTLSDVSCGGANVAKNSVKFTDCGVPSISNVSPLSVNFESIITIDGSGFSATECENEVYIGGKLCAIQTSTTSSIECKIDSNSTLVPNRLYDIEVMKKNVGFALHNTFYEIYFQSVIKTITPRIGSTTGGTKVTITGDGFTPDTYVVIGQNVYTRNTATIDYNSIVLITQADQGLQDISVFSNSKPAVCDGTCNFEFSTANTPVITSVSPSSVNQSTDLTINGQNFVDTQSLIKVTIGSQNCQVTSSNSIEIVCSIDGLDVGAQDININVETFGNSANSAIQVTGVAAINSISPTTGSIHGGTKVTILGNGFNNQSVVDVGGSLCSIESVKINEIICITSSHTAQDSIALSIETNGVIHPNDNNAVFSYQTEQTPVISSVSPTSVTSVNTQITISGNGFSSDSNQVHVTIGTSECSNVAATDTEITCNLGDNGAGSYPIVLLIDSKGLAETSTSLTYELVVSSLSSSQ</sequence>
<dbReference type="PANTHER" id="PTHR46769">
    <property type="entry name" value="POLYCYSTIC KIDNEY AND HEPATIC DISEASE 1 (AUTOSOMAL RECESSIVE)-LIKE 1"/>
    <property type="match status" value="1"/>
</dbReference>
<keyword evidence="5" id="KW-1185">Reference proteome</keyword>
<evidence type="ECO:0000256" key="2">
    <source>
        <dbReference type="SAM" id="SignalP"/>
    </source>
</evidence>
<evidence type="ECO:0000256" key="1">
    <source>
        <dbReference type="ARBA" id="ARBA00022729"/>
    </source>
</evidence>
<accession>A0A3M7QP56</accession>
<dbReference type="Gene3D" id="2.60.120.1560">
    <property type="match status" value="1"/>
</dbReference>
<dbReference type="STRING" id="10195.A0A3M7QP56"/>
<dbReference type="OrthoDB" id="9982458at2759"/>
<dbReference type="PROSITE" id="PS51820">
    <property type="entry name" value="PA14"/>
    <property type="match status" value="1"/>
</dbReference>
<gene>
    <name evidence="4" type="ORF">BpHYR1_031697</name>
</gene>